<keyword evidence="6" id="KW-0479">Metal-binding</keyword>
<reference evidence="11 12" key="2">
    <citation type="submission" date="2020-08" db="EMBL/GenBank/DDBJ databases">
        <authorList>
            <person name="Partida-Martinez L."/>
            <person name="Huntemann M."/>
            <person name="Clum A."/>
            <person name="Wang J."/>
            <person name="Palaniappan K."/>
            <person name="Ritter S."/>
            <person name="Chen I.-M."/>
            <person name="Stamatis D."/>
            <person name="Reddy T."/>
            <person name="O'Malley R."/>
            <person name="Daum C."/>
            <person name="Shapiro N."/>
            <person name="Ivanova N."/>
            <person name="Kyrpides N."/>
            <person name="Woyke T."/>
        </authorList>
    </citation>
    <scope>NUCLEOTIDE SEQUENCE [LARGE SCALE GENOMIC DNA]</scope>
    <source>
        <strain evidence="11 12">RAS26</strain>
    </source>
</reference>
<comment type="caution">
    <text evidence="11">The sequence shown here is derived from an EMBL/GenBank/DDBJ whole genome shotgun (WGS) entry which is preliminary data.</text>
</comment>
<dbReference type="GO" id="GO:0070041">
    <property type="term" value="F:rRNA (uridine-C5-)-methyltransferase activity"/>
    <property type="evidence" value="ECO:0007669"/>
    <property type="project" value="TreeGrafter"/>
</dbReference>
<evidence type="ECO:0000256" key="6">
    <source>
        <dbReference type="ARBA" id="ARBA00022723"/>
    </source>
</evidence>
<dbReference type="PANTHER" id="PTHR11061">
    <property type="entry name" value="RNA M5U METHYLTRANSFERASE"/>
    <property type="match status" value="1"/>
</dbReference>
<evidence type="ECO:0000256" key="2">
    <source>
        <dbReference type="ARBA" id="ARBA00022552"/>
    </source>
</evidence>
<dbReference type="PROSITE" id="PS01230">
    <property type="entry name" value="TRMA_1"/>
    <property type="match status" value="1"/>
</dbReference>
<feature type="binding site" evidence="9">
    <location>
        <position position="240"/>
    </location>
    <ligand>
        <name>S-adenosyl-L-methionine</name>
        <dbReference type="ChEBI" id="CHEBI:59789"/>
    </ligand>
</feature>
<dbReference type="Proteomes" id="UP000518206">
    <property type="component" value="Unassembled WGS sequence"/>
</dbReference>
<feature type="binding site" evidence="9">
    <location>
        <position position="211"/>
    </location>
    <ligand>
        <name>S-adenosyl-L-methionine</name>
        <dbReference type="ChEBI" id="CHEBI:59789"/>
    </ligand>
</feature>
<dbReference type="GO" id="GO:0070475">
    <property type="term" value="P:rRNA base methylation"/>
    <property type="evidence" value="ECO:0007669"/>
    <property type="project" value="TreeGrafter"/>
</dbReference>
<evidence type="ECO:0000256" key="3">
    <source>
        <dbReference type="ARBA" id="ARBA00022603"/>
    </source>
</evidence>
<dbReference type="CDD" id="cd02440">
    <property type="entry name" value="AdoMet_MTases"/>
    <property type="match status" value="1"/>
</dbReference>
<dbReference type="EC" id="2.1.1.189" evidence="11"/>
<sequence length="380" mass="41194">MHCSYFVAERCRSCTLLDQTYPEQLAAKQAHAQAVLGPRPDLAWLPPLASVEAGFRNKAKMVAGGTVDAPTLGILDPEGAGVDLRDCPLYPPALHASLPVLADFVTLARLVPYDVARRTGELKYVLVTQSPDDELLVRFVLRSQESVARIRKHLPALLAALPNAVVVSVNLHPEHKATVEGDREILLTDAETLRMRVNGLDLHLRPQSFFQTNTDVAAALYRQARDWVDERSPRDVWDLYCGVGGFALHVAAPGRTVTGIETSVEAVASARVSAREAGLDGARFLAGDATAFALGSGGPEGRDGAPDVVIVNPPRRGLGPDLARWLERSPVRSVVYSSCHAGSLARDLAAMPSLVPVRGRVLDMFPQTMHYEVVTLLERR</sequence>
<dbReference type="SUPFAM" id="SSF53335">
    <property type="entry name" value="S-adenosyl-L-methionine-dependent methyltransferases"/>
    <property type="match status" value="1"/>
</dbReference>
<dbReference type="RefSeq" id="WP_183295830.1">
    <property type="nucleotide sequence ID" value="NZ_JACHVX010000002.1"/>
</dbReference>
<dbReference type="PROSITE" id="PS01231">
    <property type="entry name" value="TRMA_2"/>
    <property type="match status" value="1"/>
</dbReference>
<dbReference type="InterPro" id="IPR029063">
    <property type="entry name" value="SAM-dependent_MTases_sf"/>
</dbReference>
<dbReference type="PANTHER" id="PTHR11061:SF30">
    <property type="entry name" value="TRNA (URACIL(54)-C(5))-METHYLTRANSFERASE"/>
    <property type="match status" value="1"/>
</dbReference>
<evidence type="ECO:0000256" key="5">
    <source>
        <dbReference type="ARBA" id="ARBA00022691"/>
    </source>
</evidence>
<dbReference type="GO" id="GO:0046872">
    <property type="term" value="F:metal ion binding"/>
    <property type="evidence" value="ECO:0007669"/>
    <property type="project" value="UniProtKB-KW"/>
</dbReference>
<dbReference type="Gene3D" id="2.40.50.1070">
    <property type="match status" value="1"/>
</dbReference>
<accession>A0A7W4UF46</accession>
<evidence type="ECO:0000256" key="9">
    <source>
        <dbReference type="PROSITE-ProRule" id="PRU01024"/>
    </source>
</evidence>
<dbReference type="Gene3D" id="3.40.50.150">
    <property type="entry name" value="Vaccinia Virus protein VP39"/>
    <property type="match status" value="1"/>
</dbReference>
<evidence type="ECO:0000256" key="8">
    <source>
        <dbReference type="ARBA" id="ARBA00023014"/>
    </source>
</evidence>
<evidence type="ECO:0000313" key="11">
    <source>
        <dbReference type="EMBL" id="MBB2923016.1"/>
    </source>
</evidence>
<dbReference type="Pfam" id="PF05958">
    <property type="entry name" value="tRNA_U5-meth_tr"/>
    <property type="match status" value="1"/>
</dbReference>
<keyword evidence="4 9" id="KW-0808">Transferase</keyword>
<dbReference type="GO" id="GO:0051539">
    <property type="term" value="F:4 iron, 4 sulfur cluster binding"/>
    <property type="evidence" value="ECO:0007669"/>
    <property type="project" value="UniProtKB-KW"/>
</dbReference>
<dbReference type="InterPro" id="IPR011825">
    <property type="entry name" value="23SrRNA_MeTrfase_RlmC"/>
</dbReference>
<protein>
    <submittedName>
        <fullName evidence="11">23S rRNA (Uracil747-C5)-methyltransferase</fullName>
        <ecNumber evidence="11">2.1.1.189</ecNumber>
    </submittedName>
</protein>
<dbReference type="InterPro" id="IPR030390">
    <property type="entry name" value="MeTrfase_TrmA_AS"/>
</dbReference>
<feature type="active site" evidence="10">
    <location>
        <position position="339"/>
    </location>
</feature>
<keyword evidence="3 9" id="KW-0489">Methyltransferase</keyword>
<feature type="binding site" evidence="9">
    <location>
        <position position="261"/>
    </location>
    <ligand>
        <name>S-adenosyl-L-methionine</name>
        <dbReference type="ChEBI" id="CHEBI:59789"/>
    </ligand>
</feature>
<feature type="binding site" evidence="9">
    <location>
        <position position="312"/>
    </location>
    <ligand>
        <name>S-adenosyl-L-methionine</name>
        <dbReference type="ChEBI" id="CHEBI:59789"/>
    </ligand>
</feature>
<gene>
    <name evidence="11" type="ORF">FHR80_001928</name>
</gene>
<name>A0A7W4UF46_9CELL</name>
<keyword evidence="2" id="KW-0698">rRNA processing</keyword>
<proteinExistence type="inferred from homology"/>
<dbReference type="InterPro" id="IPR030391">
    <property type="entry name" value="MeTrfase_TrmA_CS"/>
</dbReference>
<dbReference type="InterPro" id="IPR010280">
    <property type="entry name" value="U5_MeTrfase_fam"/>
</dbReference>
<evidence type="ECO:0000256" key="7">
    <source>
        <dbReference type="ARBA" id="ARBA00023004"/>
    </source>
</evidence>
<dbReference type="AlphaFoldDB" id="A0A7W4UF46"/>
<evidence type="ECO:0000256" key="10">
    <source>
        <dbReference type="PROSITE-ProRule" id="PRU10015"/>
    </source>
</evidence>
<dbReference type="PROSITE" id="PS51687">
    <property type="entry name" value="SAM_MT_RNA_M5U"/>
    <property type="match status" value="1"/>
</dbReference>
<keyword evidence="5 9" id="KW-0949">S-adenosyl-L-methionine</keyword>
<dbReference type="EMBL" id="JACHVX010000002">
    <property type="protein sequence ID" value="MBB2923016.1"/>
    <property type="molecule type" value="Genomic_DNA"/>
</dbReference>
<keyword evidence="7" id="KW-0408">Iron</keyword>
<evidence type="ECO:0000313" key="12">
    <source>
        <dbReference type="Proteomes" id="UP000518206"/>
    </source>
</evidence>
<keyword evidence="8" id="KW-0411">Iron-sulfur</keyword>
<feature type="active site" description="Nucleophile" evidence="9">
    <location>
        <position position="339"/>
    </location>
</feature>
<dbReference type="NCBIfam" id="TIGR02085">
    <property type="entry name" value="meth_trns_rumB"/>
    <property type="match status" value="1"/>
</dbReference>
<reference evidence="11 12" key="1">
    <citation type="submission" date="2020-08" db="EMBL/GenBank/DDBJ databases">
        <title>The Agave Microbiome: Exploring the role of microbial communities in plant adaptations to desert environments.</title>
        <authorList>
            <person name="Partida-Martinez L.P."/>
        </authorList>
    </citation>
    <scope>NUCLEOTIDE SEQUENCE [LARGE SCALE GENOMIC DNA]</scope>
    <source>
        <strain evidence="11 12">RAS26</strain>
    </source>
</reference>
<keyword evidence="1" id="KW-0004">4Fe-4S</keyword>
<evidence type="ECO:0000256" key="1">
    <source>
        <dbReference type="ARBA" id="ARBA00022485"/>
    </source>
</evidence>
<comment type="similarity">
    <text evidence="9">Belongs to the class I-like SAM-binding methyltransferase superfamily. RNA M5U methyltransferase family.</text>
</comment>
<organism evidence="11 12">
    <name type="scientific">Cellulomonas cellasea</name>
    <dbReference type="NCBI Taxonomy" id="43670"/>
    <lineage>
        <taxon>Bacteria</taxon>
        <taxon>Bacillati</taxon>
        <taxon>Actinomycetota</taxon>
        <taxon>Actinomycetes</taxon>
        <taxon>Micrococcales</taxon>
        <taxon>Cellulomonadaceae</taxon>
        <taxon>Cellulomonas</taxon>
    </lineage>
</organism>
<dbReference type="NCBIfam" id="NF002909">
    <property type="entry name" value="PRK03522.2-1"/>
    <property type="match status" value="1"/>
</dbReference>
<evidence type="ECO:0000256" key="4">
    <source>
        <dbReference type="ARBA" id="ARBA00022679"/>
    </source>
</evidence>